<dbReference type="EMBL" id="AWVH01000006">
    <property type="protein sequence ID" value="ERJ94141.1"/>
    <property type="molecule type" value="Genomic_DNA"/>
</dbReference>
<evidence type="ECO:0000313" key="1">
    <source>
        <dbReference type="EMBL" id="ERJ94141.1"/>
    </source>
</evidence>
<dbReference type="Proteomes" id="UP000016649">
    <property type="component" value="Unassembled WGS sequence"/>
</dbReference>
<proteinExistence type="predicted"/>
<sequence>MHWKSRTVYAALLEFTGTAEYTIKMKKALFVCCIWIYLFLSCSNKNGKDMFGEYTRIRNAVNNEHSATHRWFYFTEEGFKESTVPRTAPKVQKKPWTQARRITSAALIDGTGYFTVNKLGILVCPSASGSQSEGIASQTKLIKNIPLFSQAAAGSLFCIEQTPVLNLYTNDFFNTYNAKTHAANGKENGQTPFLIQYVPENRNFIPLLSANDFDWQKKAELRELFFNGTYWYALLKETQDKRTDFYAYRFSTVEPVTAFASVRISAETGTSGFKPHIISESIDVDTLRTAAKPRSVNEMSDSLQELLSPISENVPWYLDYICENAQTVRHFVRRENEAKARQAYANSSANCTVVVFEDGTVCFAGTLPMKHVVNEGKPVVFKLPRLPKSYSYGASFIAGSNLFTAWEETAFFETGKSGFLAVDLEQVLYRRNTEFNARGRF</sequence>
<protein>
    <recommendedName>
        <fullName evidence="3">Lipoprotein</fullName>
    </recommendedName>
</protein>
<name>A0ABN0P1F4_TRELE</name>
<dbReference type="InterPro" id="IPR058399">
    <property type="entry name" value="DUF8086"/>
</dbReference>
<evidence type="ECO:0000313" key="2">
    <source>
        <dbReference type="Proteomes" id="UP000016649"/>
    </source>
</evidence>
<dbReference type="Pfam" id="PF26331">
    <property type="entry name" value="DUF8086"/>
    <property type="match status" value="1"/>
</dbReference>
<organism evidence="1 2">
    <name type="scientific">Treponema lecithinolyticum ATCC 700332</name>
    <dbReference type="NCBI Taxonomy" id="1321815"/>
    <lineage>
        <taxon>Bacteria</taxon>
        <taxon>Pseudomonadati</taxon>
        <taxon>Spirochaetota</taxon>
        <taxon>Spirochaetia</taxon>
        <taxon>Spirochaetales</taxon>
        <taxon>Treponemataceae</taxon>
        <taxon>Treponema</taxon>
    </lineage>
</organism>
<evidence type="ECO:0008006" key="3">
    <source>
        <dbReference type="Google" id="ProtNLM"/>
    </source>
</evidence>
<keyword evidence="2" id="KW-1185">Reference proteome</keyword>
<gene>
    <name evidence="1" type="ORF">HMPREF9193_00496</name>
</gene>
<reference evidence="1 2" key="1">
    <citation type="submission" date="2013-08" db="EMBL/GenBank/DDBJ databases">
        <authorList>
            <person name="Weinstock G."/>
            <person name="Sodergren E."/>
            <person name="Wylie T."/>
            <person name="Fulton L."/>
            <person name="Fulton R."/>
            <person name="Fronick C."/>
            <person name="O'Laughlin M."/>
            <person name="Godfrey J."/>
            <person name="Miner T."/>
            <person name="Herter B."/>
            <person name="Appelbaum E."/>
            <person name="Cordes M."/>
            <person name="Lek S."/>
            <person name="Wollam A."/>
            <person name="Pepin K.H."/>
            <person name="Palsikar V.B."/>
            <person name="Mitreva M."/>
            <person name="Wilson R.K."/>
        </authorList>
    </citation>
    <scope>NUCLEOTIDE SEQUENCE [LARGE SCALE GENOMIC DNA]</scope>
    <source>
        <strain evidence="1 2">ATCC 700332</strain>
    </source>
</reference>
<comment type="caution">
    <text evidence="1">The sequence shown here is derived from an EMBL/GenBank/DDBJ whole genome shotgun (WGS) entry which is preliminary data.</text>
</comment>
<accession>A0ABN0P1F4</accession>